<evidence type="ECO:0000313" key="4">
    <source>
        <dbReference type="EMBL" id="GJM99894.1"/>
    </source>
</evidence>
<dbReference type="GO" id="GO:0008270">
    <property type="term" value="F:zinc ion binding"/>
    <property type="evidence" value="ECO:0007669"/>
    <property type="project" value="UniProtKB-KW"/>
</dbReference>
<dbReference type="PROSITE" id="PS50157">
    <property type="entry name" value="ZINC_FINGER_C2H2_2"/>
    <property type="match status" value="1"/>
</dbReference>
<keyword evidence="5" id="KW-1185">Reference proteome</keyword>
<dbReference type="InterPro" id="IPR013087">
    <property type="entry name" value="Znf_C2H2_type"/>
</dbReference>
<dbReference type="EMBL" id="BQKI01000008">
    <property type="protein sequence ID" value="GJM99894.1"/>
    <property type="molecule type" value="Genomic_DNA"/>
</dbReference>
<dbReference type="PROSITE" id="PS00028">
    <property type="entry name" value="ZINC_FINGER_C2H2_1"/>
    <property type="match status" value="1"/>
</dbReference>
<gene>
    <name evidence="4" type="primary">ga17033</name>
    <name evidence="4" type="ORF">PR202_ga17033</name>
</gene>
<name>A0AAV5CPG0_ELECO</name>
<dbReference type="Pfam" id="PF13912">
    <property type="entry name" value="zf-C2H2_6"/>
    <property type="match status" value="1"/>
</dbReference>
<feature type="domain" description="C2H2-type" evidence="3">
    <location>
        <begin position="30"/>
        <end position="57"/>
    </location>
</feature>
<keyword evidence="1" id="KW-0863">Zinc-finger</keyword>
<accession>A0AAV5CPG0</accession>
<dbReference type="AlphaFoldDB" id="A0AAV5CPG0"/>
<keyword evidence="1" id="KW-0479">Metal-binding</keyword>
<evidence type="ECO:0000256" key="2">
    <source>
        <dbReference type="SAM" id="MobiDB-lite"/>
    </source>
</evidence>
<protein>
    <recommendedName>
        <fullName evidence="3">C2H2-type domain-containing protein</fullName>
    </recommendedName>
</protein>
<feature type="region of interest" description="Disordered" evidence="2">
    <location>
        <begin position="44"/>
        <end position="68"/>
    </location>
</feature>
<organism evidence="4 5">
    <name type="scientific">Eleusine coracana subsp. coracana</name>
    <dbReference type="NCBI Taxonomy" id="191504"/>
    <lineage>
        <taxon>Eukaryota</taxon>
        <taxon>Viridiplantae</taxon>
        <taxon>Streptophyta</taxon>
        <taxon>Embryophyta</taxon>
        <taxon>Tracheophyta</taxon>
        <taxon>Spermatophyta</taxon>
        <taxon>Magnoliopsida</taxon>
        <taxon>Liliopsida</taxon>
        <taxon>Poales</taxon>
        <taxon>Poaceae</taxon>
        <taxon>PACMAD clade</taxon>
        <taxon>Chloridoideae</taxon>
        <taxon>Cynodonteae</taxon>
        <taxon>Eleusininae</taxon>
        <taxon>Eleusine</taxon>
    </lineage>
</organism>
<evidence type="ECO:0000259" key="3">
    <source>
        <dbReference type="PROSITE" id="PS50157"/>
    </source>
</evidence>
<evidence type="ECO:0000313" key="5">
    <source>
        <dbReference type="Proteomes" id="UP001054889"/>
    </source>
</evidence>
<sequence length="264" mass="27369">MSPIRGTSTKPAPGHASGGSSAGKPKRTCFPCVACGRTFPTQQAMAGHSSTHSRASARSSGEPLPDGTVVVNPHHGPGVAVAGGHHGLRGVHVPAAVVPRPSHFLPFVHRNSRMMSNQQLPRVMPRIRLLGGASTRPSMADVTVLHAATSFRAADHHVLGTPVRWGPVFPYYTLLPPLLPRYMASSVPVLSRASSVDQQVPLDLTLQLGSGAGGGGSGAQRRVCQSLDGDGGGAKTGVAMDDGDRGGQMGKDLDGFDLELHLGR</sequence>
<keyword evidence="1" id="KW-0862">Zinc</keyword>
<dbReference type="Proteomes" id="UP001054889">
    <property type="component" value="Unassembled WGS sequence"/>
</dbReference>
<reference evidence="4" key="1">
    <citation type="journal article" date="2018" name="DNA Res.">
        <title>Multiple hybrid de novo genome assembly of finger millet, an orphan allotetraploid crop.</title>
        <authorList>
            <person name="Hatakeyama M."/>
            <person name="Aluri S."/>
            <person name="Balachadran M.T."/>
            <person name="Sivarajan S.R."/>
            <person name="Patrignani A."/>
            <person name="Gruter S."/>
            <person name="Poveda L."/>
            <person name="Shimizu-Inatsugi R."/>
            <person name="Baeten J."/>
            <person name="Francoijs K.J."/>
            <person name="Nataraja K.N."/>
            <person name="Reddy Y.A.N."/>
            <person name="Phadnis S."/>
            <person name="Ravikumar R.L."/>
            <person name="Schlapbach R."/>
            <person name="Sreeman S.M."/>
            <person name="Shimizu K.K."/>
        </authorList>
    </citation>
    <scope>NUCLEOTIDE SEQUENCE</scope>
</reference>
<feature type="region of interest" description="Disordered" evidence="2">
    <location>
        <begin position="211"/>
        <end position="251"/>
    </location>
</feature>
<comment type="caution">
    <text evidence="4">The sequence shown here is derived from an EMBL/GenBank/DDBJ whole genome shotgun (WGS) entry which is preliminary data.</text>
</comment>
<feature type="region of interest" description="Disordered" evidence="2">
    <location>
        <begin position="1"/>
        <end position="25"/>
    </location>
</feature>
<proteinExistence type="predicted"/>
<reference evidence="4" key="2">
    <citation type="submission" date="2021-12" db="EMBL/GenBank/DDBJ databases">
        <title>Resequencing data analysis of finger millet.</title>
        <authorList>
            <person name="Hatakeyama M."/>
            <person name="Aluri S."/>
            <person name="Balachadran M.T."/>
            <person name="Sivarajan S.R."/>
            <person name="Poveda L."/>
            <person name="Shimizu-Inatsugi R."/>
            <person name="Schlapbach R."/>
            <person name="Sreeman S.M."/>
            <person name="Shimizu K.K."/>
        </authorList>
    </citation>
    <scope>NUCLEOTIDE SEQUENCE</scope>
</reference>
<evidence type="ECO:0000256" key="1">
    <source>
        <dbReference type="PROSITE-ProRule" id="PRU00042"/>
    </source>
</evidence>
<feature type="compositionally biased region" description="Low complexity" evidence="2">
    <location>
        <begin position="47"/>
        <end position="61"/>
    </location>
</feature>